<keyword evidence="1" id="KW-0732">Signal</keyword>
<dbReference type="EMBL" id="FSRE01000003">
    <property type="protein sequence ID" value="SIO10670.1"/>
    <property type="molecule type" value="Genomic_DNA"/>
</dbReference>
<gene>
    <name evidence="3" type="ORF">SAMN05443662_1482</name>
</gene>
<sequence length="271" mass="30906">MKRATLLVILLVSLLAGSAWARTAVLIYGMVSNPDAWYKHKVIQPLLASGWADGGMLPMLPNWAAQKAPDVVYTVRMPWWLPLEAQARYLDQVLRRIYALRKEPVILVGHSSGGIVARLYSLAPEKWRVPVAGVITIASPNLGTPWAKLGWQMLRSPMGRMLKEMDDKSERLYAARYLLWELASDKRGNTIHRMAYMRHPEGVKYISLVHMRKWGGRRMDDWVGMMVPPKYQDLRRVPALSGRAMTIPVSAGHQLDKRDGWVLAQLLRREF</sequence>
<dbReference type="RefSeq" id="WP_074201731.1">
    <property type="nucleotide sequence ID" value="NZ_FSRE01000003.1"/>
</dbReference>
<dbReference type="Gene3D" id="3.40.50.1820">
    <property type="entry name" value="alpha/beta hydrolase"/>
    <property type="match status" value="1"/>
</dbReference>
<evidence type="ECO:0000256" key="1">
    <source>
        <dbReference type="SAM" id="SignalP"/>
    </source>
</evidence>
<organism evidence="3 4">
    <name type="scientific">Sulfurivirga caldicuralii</name>
    <dbReference type="NCBI Taxonomy" id="364032"/>
    <lineage>
        <taxon>Bacteria</taxon>
        <taxon>Pseudomonadati</taxon>
        <taxon>Pseudomonadota</taxon>
        <taxon>Gammaproteobacteria</taxon>
        <taxon>Thiotrichales</taxon>
        <taxon>Piscirickettsiaceae</taxon>
        <taxon>Sulfurivirga</taxon>
    </lineage>
</organism>
<evidence type="ECO:0000313" key="4">
    <source>
        <dbReference type="Proteomes" id="UP000198461"/>
    </source>
</evidence>
<proteinExistence type="predicted"/>
<dbReference type="InterPro" id="IPR012908">
    <property type="entry name" value="PGAP1-ab_dom-like"/>
</dbReference>
<dbReference type="OrthoDB" id="5760641at2"/>
<dbReference type="AlphaFoldDB" id="A0A1N6GSW8"/>
<dbReference type="STRING" id="364032.SAMN05443662_1482"/>
<dbReference type="GO" id="GO:0016788">
    <property type="term" value="F:hydrolase activity, acting on ester bonds"/>
    <property type="evidence" value="ECO:0007669"/>
    <property type="project" value="InterPro"/>
</dbReference>
<accession>A0A1N6GSW8</accession>
<keyword evidence="4" id="KW-1185">Reference proteome</keyword>
<evidence type="ECO:0000313" key="3">
    <source>
        <dbReference type="EMBL" id="SIO10670.1"/>
    </source>
</evidence>
<name>A0A1N6GSW8_9GAMM</name>
<dbReference type="SUPFAM" id="SSF53474">
    <property type="entry name" value="alpha/beta-Hydrolases"/>
    <property type="match status" value="1"/>
</dbReference>
<dbReference type="Pfam" id="PF07819">
    <property type="entry name" value="PGAP1"/>
    <property type="match status" value="1"/>
</dbReference>
<dbReference type="InterPro" id="IPR029058">
    <property type="entry name" value="AB_hydrolase_fold"/>
</dbReference>
<feature type="signal peptide" evidence="1">
    <location>
        <begin position="1"/>
        <end position="21"/>
    </location>
</feature>
<evidence type="ECO:0000259" key="2">
    <source>
        <dbReference type="Pfam" id="PF07819"/>
    </source>
</evidence>
<protein>
    <submittedName>
        <fullName evidence="3">PGAP1-like protein</fullName>
    </submittedName>
</protein>
<feature type="chain" id="PRO_5013337444" evidence="1">
    <location>
        <begin position="22"/>
        <end position="271"/>
    </location>
</feature>
<reference evidence="3 4" key="1">
    <citation type="submission" date="2016-11" db="EMBL/GenBank/DDBJ databases">
        <authorList>
            <person name="Jaros S."/>
            <person name="Januszkiewicz K."/>
            <person name="Wedrychowicz H."/>
        </authorList>
    </citation>
    <scope>NUCLEOTIDE SEQUENCE [LARGE SCALE GENOMIC DNA]</scope>
    <source>
        <strain evidence="3 4">DSM 17737</strain>
    </source>
</reference>
<feature type="domain" description="GPI inositol-deacylase PGAP1-like alpha/beta" evidence="2">
    <location>
        <begin position="83"/>
        <end position="146"/>
    </location>
</feature>
<dbReference type="Proteomes" id="UP000198461">
    <property type="component" value="Unassembled WGS sequence"/>
</dbReference>